<dbReference type="InterPro" id="IPR051487">
    <property type="entry name" value="Ser/Thr_Proteases_Immune/Dev"/>
</dbReference>
<dbReference type="PRINTS" id="PR00722">
    <property type="entry name" value="CHYMOTRYPSIN"/>
</dbReference>
<evidence type="ECO:0000313" key="5">
    <source>
        <dbReference type="EnsemblMetazoa" id="XP_044313966.1"/>
    </source>
</evidence>
<keyword evidence="6" id="KW-1185">Reference proteome</keyword>
<reference evidence="6" key="1">
    <citation type="journal article" date="2021" name="Elife">
        <title>Highly contiguous assemblies of 101 drosophilid genomes.</title>
        <authorList>
            <person name="Kim B.Y."/>
            <person name="Wang J.R."/>
            <person name="Miller D.E."/>
            <person name="Barmina O."/>
            <person name="Delaney E."/>
            <person name="Thompson A."/>
            <person name="Comeault A.A."/>
            <person name="Peede D."/>
            <person name="D'Agostino E.R."/>
            <person name="Pelaez J."/>
            <person name="Aguilar J.M."/>
            <person name="Haji D."/>
            <person name="Matsunaga T."/>
            <person name="Armstrong E.E."/>
            <person name="Zych M."/>
            <person name="Ogawa Y."/>
            <person name="Stamenkovic-Radak M."/>
            <person name="Jelic M."/>
            <person name="Veselinovic M.S."/>
            <person name="Tanaskovic M."/>
            <person name="Eric P."/>
            <person name="Gao J.J."/>
            <person name="Katoh T.K."/>
            <person name="Toda M.J."/>
            <person name="Watabe H."/>
            <person name="Watada M."/>
            <person name="Davis J.S."/>
            <person name="Moyle L.C."/>
            <person name="Manoli G."/>
            <person name="Bertolini E."/>
            <person name="Kostal V."/>
            <person name="Hawley R.S."/>
            <person name="Takahashi A."/>
            <person name="Jones C.D."/>
            <person name="Price D.K."/>
            <person name="Whiteman N."/>
            <person name="Kopp A."/>
            <person name="Matute D.R."/>
            <person name="Petrov D.A."/>
        </authorList>
    </citation>
    <scope>NUCLEOTIDE SEQUENCE [LARGE SCALE GENOMIC DNA]</scope>
</reference>
<protein>
    <recommendedName>
        <fullName evidence="4">Peptidase S1 domain-containing protein</fullName>
    </recommendedName>
</protein>
<evidence type="ECO:0000256" key="3">
    <source>
        <dbReference type="SAM" id="SignalP"/>
    </source>
</evidence>
<name>A0ABM5J561_DRORH</name>
<evidence type="ECO:0000256" key="1">
    <source>
        <dbReference type="ARBA" id="ARBA00023157"/>
    </source>
</evidence>
<proteinExistence type="inferred from homology"/>
<dbReference type="PROSITE" id="PS50240">
    <property type="entry name" value="TRYPSIN_DOM"/>
    <property type="match status" value="1"/>
</dbReference>
<dbReference type="PANTHER" id="PTHR24256">
    <property type="entry name" value="TRYPTASE-RELATED"/>
    <property type="match status" value="1"/>
</dbReference>
<dbReference type="GeneID" id="108051862"/>
<evidence type="ECO:0000256" key="2">
    <source>
        <dbReference type="ARBA" id="ARBA00024195"/>
    </source>
</evidence>
<dbReference type="EnsemblMetazoa" id="XM_044458031.1">
    <property type="protein sequence ID" value="XP_044313966.1"/>
    <property type="gene ID" value="LOC108051862"/>
</dbReference>
<keyword evidence="1" id="KW-1015">Disulfide bond</keyword>
<dbReference type="CDD" id="cd00190">
    <property type="entry name" value="Tryp_SPc"/>
    <property type="match status" value="1"/>
</dbReference>
<dbReference type="Gene3D" id="2.40.10.10">
    <property type="entry name" value="Trypsin-like serine proteases"/>
    <property type="match status" value="1"/>
</dbReference>
<dbReference type="Pfam" id="PF00089">
    <property type="entry name" value="Trypsin"/>
    <property type="match status" value="1"/>
</dbReference>
<dbReference type="Proteomes" id="UP001652680">
    <property type="component" value="Unassembled WGS sequence"/>
</dbReference>
<dbReference type="SMART" id="SM00020">
    <property type="entry name" value="Tryp_SPc"/>
    <property type="match status" value="1"/>
</dbReference>
<dbReference type="InterPro" id="IPR001254">
    <property type="entry name" value="Trypsin_dom"/>
</dbReference>
<dbReference type="InterPro" id="IPR043504">
    <property type="entry name" value="Peptidase_S1_PA_chymotrypsin"/>
</dbReference>
<evidence type="ECO:0000313" key="6">
    <source>
        <dbReference type="Proteomes" id="UP001652680"/>
    </source>
</evidence>
<organism evidence="5 6">
    <name type="scientific">Drosophila rhopaloa</name>
    <name type="common">Fruit fly</name>
    <dbReference type="NCBI Taxonomy" id="1041015"/>
    <lineage>
        <taxon>Eukaryota</taxon>
        <taxon>Metazoa</taxon>
        <taxon>Ecdysozoa</taxon>
        <taxon>Arthropoda</taxon>
        <taxon>Hexapoda</taxon>
        <taxon>Insecta</taxon>
        <taxon>Pterygota</taxon>
        <taxon>Neoptera</taxon>
        <taxon>Endopterygota</taxon>
        <taxon>Diptera</taxon>
        <taxon>Brachycera</taxon>
        <taxon>Muscomorpha</taxon>
        <taxon>Ephydroidea</taxon>
        <taxon>Drosophilidae</taxon>
        <taxon>Drosophila</taxon>
        <taxon>Sophophora</taxon>
    </lineage>
</organism>
<evidence type="ECO:0000259" key="4">
    <source>
        <dbReference type="PROSITE" id="PS50240"/>
    </source>
</evidence>
<accession>A0ABM5J561</accession>
<sequence>MRSRNLLCCVILSLLLPHSCRADPSQNDSSISFNRAKRLSDAQFNEETLRLSNYVVSIRTRTALKYFGDNHFCTGVILSPLYVLTSSHCLINKRRIKYASRMLLIVAASVNRLKYIKHRTFVTPVQNIILPDNFTMVNKQDIGLLKLKQPLPRNNKYISVARLPQHPPEPGTLCLVMGWGRMFLAGPLASYMLHIDVKIIDSLKCAELLKVPIFDLLCAIDDNNLTAQQPCVGDWGSPLMHENTVYGIVSILVGCGSADLPSVYTDVYKNSDWIQAKISDDAGSTFSAPLLLVYFYIMLI</sequence>
<dbReference type="InterPro" id="IPR001314">
    <property type="entry name" value="Peptidase_S1A"/>
</dbReference>
<dbReference type="RefSeq" id="XP_044313966.1">
    <property type="nucleotide sequence ID" value="XM_044458031.1"/>
</dbReference>
<comment type="similarity">
    <text evidence="2">Belongs to the peptidase S1 family. CLIP subfamily.</text>
</comment>
<keyword evidence="3" id="KW-0732">Signal</keyword>
<dbReference type="InterPro" id="IPR009003">
    <property type="entry name" value="Peptidase_S1_PA"/>
</dbReference>
<dbReference type="SUPFAM" id="SSF50494">
    <property type="entry name" value="Trypsin-like serine proteases"/>
    <property type="match status" value="1"/>
</dbReference>
<reference evidence="5" key="2">
    <citation type="submission" date="2025-05" db="UniProtKB">
        <authorList>
            <consortium name="EnsemblMetazoa"/>
        </authorList>
    </citation>
    <scope>IDENTIFICATION</scope>
</reference>
<feature type="domain" description="Peptidase S1" evidence="4">
    <location>
        <begin position="54"/>
        <end position="279"/>
    </location>
</feature>
<feature type="chain" id="PRO_5045822115" description="Peptidase S1 domain-containing protein" evidence="3">
    <location>
        <begin position="23"/>
        <end position="300"/>
    </location>
</feature>
<feature type="signal peptide" evidence="3">
    <location>
        <begin position="1"/>
        <end position="22"/>
    </location>
</feature>